<evidence type="ECO:0000313" key="6">
    <source>
        <dbReference type="Proteomes" id="UP000317624"/>
    </source>
</evidence>
<dbReference type="Gene3D" id="1.10.10.60">
    <property type="entry name" value="Homeodomain-like"/>
    <property type="match status" value="1"/>
</dbReference>
<organism evidence="5 6">
    <name type="scientific">Hymenobacter setariae</name>
    <dbReference type="NCBI Taxonomy" id="2594794"/>
    <lineage>
        <taxon>Bacteria</taxon>
        <taxon>Pseudomonadati</taxon>
        <taxon>Bacteroidota</taxon>
        <taxon>Cytophagia</taxon>
        <taxon>Cytophagales</taxon>
        <taxon>Hymenobacteraceae</taxon>
        <taxon>Hymenobacter</taxon>
    </lineage>
</organism>
<dbReference type="SUPFAM" id="SSF46689">
    <property type="entry name" value="Homeodomain-like"/>
    <property type="match status" value="2"/>
</dbReference>
<keyword evidence="6" id="KW-1185">Reference proteome</keyword>
<dbReference type="AlphaFoldDB" id="A0A558C3P0"/>
<evidence type="ECO:0000256" key="1">
    <source>
        <dbReference type="ARBA" id="ARBA00023015"/>
    </source>
</evidence>
<dbReference type="OrthoDB" id="3194870at2"/>
<dbReference type="InterPro" id="IPR050204">
    <property type="entry name" value="AraC_XylS_family_regulators"/>
</dbReference>
<keyword evidence="2" id="KW-0238">DNA-binding</keyword>
<evidence type="ECO:0000256" key="3">
    <source>
        <dbReference type="ARBA" id="ARBA00023163"/>
    </source>
</evidence>
<evidence type="ECO:0000259" key="4">
    <source>
        <dbReference type="PROSITE" id="PS01124"/>
    </source>
</evidence>
<dbReference type="InterPro" id="IPR009057">
    <property type="entry name" value="Homeodomain-like_sf"/>
</dbReference>
<dbReference type="Proteomes" id="UP000317624">
    <property type="component" value="Unassembled WGS sequence"/>
</dbReference>
<protein>
    <submittedName>
        <fullName evidence="5">Helix-turn-helix transcriptional regulator</fullName>
    </submittedName>
</protein>
<reference evidence="5 6" key="1">
    <citation type="submission" date="2019-07" db="EMBL/GenBank/DDBJ databases">
        <title>Hymenobacter sp. straun FUR1 Genome sequencing and assembly.</title>
        <authorList>
            <person name="Chhetri G."/>
        </authorList>
    </citation>
    <scope>NUCLEOTIDE SEQUENCE [LARGE SCALE GENOMIC DNA]</scope>
    <source>
        <strain evidence="5 6">Fur1</strain>
    </source>
</reference>
<gene>
    <name evidence="5" type="ORF">FNT36_04250</name>
</gene>
<accession>A0A558C3P0</accession>
<dbReference type="PROSITE" id="PS01124">
    <property type="entry name" value="HTH_ARAC_FAMILY_2"/>
    <property type="match status" value="1"/>
</dbReference>
<dbReference type="EMBL" id="VMRJ01000001">
    <property type="protein sequence ID" value="TVT43307.1"/>
    <property type="molecule type" value="Genomic_DNA"/>
</dbReference>
<feature type="domain" description="HTH araC/xylS-type" evidence="4">
    <location>
        <begin position="186"/>
        <end position="284"/>
    </location>
</feature>
<dbReference type="RefSeq" id="WP_144844677.1">
    <property type="nucleotide sequence ID" value="NZ_VMRJ01000001.1"/>
</dbReference>
<dbReference type="PANTHER" id="PTHR46796:SF6">
    <property type="entry name" value="ARAC SUBFAMILY"/>
    <property type="match status" value="1"/>
</dbReference>
<dbReference type="InterPro" id="IPR018060">
    <property type="entry name" value="HTH_AraC"/>
</dbReference>
<keyword evidence="1" id="KW-0805">Transcription regulation</keyword>
<keyword evidence="3" id="KW-0804">Transcription</keyword>
<dbReference type="GO" id="GO:0043565">
    <property type="term" value="F:sequence-specific DNA binding"/>
    <property type="evidence" value="ECO:0007669"/>
    <property type="project" value="InterPro"/>
</dbReference>
<dbReference type="PANTHER" id="PTHR46796">
    <property type="entry name" value="HTH-TYPE TRANSCRIPTIONAL ACTIVATOR RHAS-RELATED"/>
    <property type="match status" value="1"/>
</dbReference>
<proteinExistence type="predicted"/>
<dbReference type="SMART" id="SM00342">
    <property type="entry name" value="HTH_ARAC"/>
    <property type="match status" value="1"/>
</dbReference>
<evidence type="ECO:0000313" key="5">
    <source>
        <dbReference type="EMBL" id="TVT43307.1"/>
    </source>
</evidence>
<dbReference type="GO" id="GO:0003700">
    <property type="term" value="F:DNA-binding transcription factor activity"/>
    <property type="evidence" value="ECO:0007669"/>
    <property type="project" value="InterPro"/>
</dbReference>
<name>A0A558C3P0_9BACT</name>
<evidence type="ECO:0000256" key="2">
    <source>
        <dbReference type="ARBA" id="ARBA00023125"/>
    </source>
</evidence>
<dbReference type="Pfam" id="PF12833">
    <property type="entry name" value="HTH_18"/>
    <property type="match status" value="1"/>
</dbReference>
<sequence length="287" mass="31837">MHYVSESFEAPPLVTSAPLTWPGLRVEQYHLSAMALPAHYHRHHLVMLYQVEAPLVVQRRNGTRVQQEIYQTGDLGIYPGGEYGKITWTASSCNTYLTVDDHYLERLARQGLDLAYFALQERVKLADPLLAQLGRQLLAVASAPPALGSLYTESLINALCYHLIEHYGRYERRLAPAGKLPAAVLARLDAYLEAHLGDVITLEILADLANLSVFHFARLFKQTTGMAPYHYVLSWKIKRAQQLLRLGGPSVTHVSEVLGFASPASFSAAFKRATGQGPQAFQRAQGA</sequence>
<comment type="caution">
    <text evidence="5">The sequence shown here is derived from an EMBL/GenBank/DDBJ whole genome shotgun (WGS) entry which is preliminary data.</text>
</comment>